<comment type="caution">
    <text evidence="2">The sequence shown here is derived from an EMBL/GenBank/DDBJ whole genome shotgun (WGS) entry which is preliminary data.</text>
</comment>
<dbReference type="EMBL" id="MQVX01000001">
    <property type="protein sequence ID" value="PQJ16800.1"/>
    <property type="molecule type" value="Genomic_DNA"/>
</dbReference>
<accession>A0A2S7TA30</accession>
<feature type="transmembrane region" description="Helical" evidence="1">
    <location>
        <begin position="47"/>
        <end position="69"/>
    </location>
</feature>
<organism evidence="2 3">
    <name type="scientific">Aureicoccus marinus</name>
    <dbReference type="NCBI Taxonomy" id="754435"/>
    <lineage>
        <taxon>Bacteria</taxon>
        <taxon>Pseudomonadati</taxon>
        <taxon>Bacteroidota</taxon>
        <taxon>Flavobacteriia</taxon>
        <taxon>Flavobacteriales</taxon>
        <taxon>Flavobacteriaceae</taxon>
        <taxon>Aureicoccus</taxon>
    </lineage>
</organism>
<sequence length="267" mass="30744">MTLALKFIGHILLFVFLTLLTQIGGVVYLLSLLLAKRLGLKARRKKVLAFSALYLLANLLIVPLIAPLFGREKMKEFKVVRAHSVFYKLANRNYVRPELNKAITAIAEDFEKRNEGIQLVYLDANFPFIDGFPLLPHLSHNDGKKVDVSLVYEKEGKISNKKPSFSGYGVFEGPTDREYDQIAVCKKAGKWQYDFPKYLTFGRINRKIEFSAKGTRDLARRITRQKEVGKLFIEPHLKTRLGLKSQKVRYHGCQAVRHDDHIHFQLR</sequence>
<dbReference type="InterPro" id="IPR009045">
    <property type="entry name" value="Zn_M74/Hedgehog-like"/>
</dbReference>
<dbReference type="Gene3D" id="3.30.1380.10">
    <property type="match status" value="1"/>
</dbReference>
<keyword evidence="1" id="KW-0472">Membrane</keyword>
<keyword evidence="1" id="KW-1133">Transmembrane helix</keyword>
<dbReference type="AlphaFoldDB" id="A0A2S7TA30"/>
<evidence type="ECO:0000256" key="1">
    <source>
        <dbReference type="SAM" id="Phobius"/>
    </source>
</evidence>
<protein>
    <submittedName>
        <fullName evidence="2">Uncharacterized protein</fullName>
    </submittedName>
</protein>
<reference evidence="3" key="1">
    <citation type="submission" date="2016-11" db="EMBL/GenBank/DDBJ databases">
        <title>Trade-off between light-utilization and light-protection in marine flavobacteria.</title>
        <authorList>
            <person name="Kumagai Y."/>
            <person name="Yoshizawa S."/>
            <person name="Kogure K."/>
        </authorList>
    </citation>
    <scope>NUCLEOTIDE SEQUENCE [LARGE SCALE GENOMIC DNA]</scope>
    <source>
        <strain evidence="3">SG-18</strain>
    </source>
</reference>
<proteinExistence type="predicted"/>
<gene>
    <name evidence="2" type="ORF">BST99_06380</name>
</gene>
<keyword evidence="1" id="KW-0812">Transmembrane</keyword>
<keyword evidence="3" id="KW-1185">Reference proteome</keyword>
<feature type="transmembrane region" description="Helical" evidence="1">
    <location>
        <begin position="12"/>
        <end position="35"/>
    </location>
</feature>
<dbReference type="SUPFAM" id="SSF55166">
    <property type="entry name" value="Hedgehog/DD-peptidase"/>
    <property type="match status" value="1"/>
</dbReference>
<name>A0A2S7TA30_9FLAO</name>
<dbReference type="Proteomes" id="UP000239366">
    <property type="component" value="Unassembled WGS sequence"/>
</dbReference>
<evidence type="ECO:0000313" key="3">
    <source>
        <dbReference type="Proteomes" id="UP000239366"/>
    </source>
</evidence>
<evidence type="ECO:0000313" key="2">
    <source>
        <dbReference type="EMBL" id="PQJ16800.1"/>
    </source>
</evidence>